<evidence type="ECO:0000313" key="1">
    <source>
        <dbReference type="EMBL" id="MEA5428026.1"/>
    </source>
</evidence>
<dbReference type="RefSeq" id="WP_323259972.1">
    <property type="nucleotide sequence ID" value="NZ_JAYGIM010000012.1"/>
</dbReference>
<evidence type="ECO:0000313" key="2">
    <source>
        <dbReference type="Proteomes" id="UP001302222"/>
    </source>
</evidence>
<sequence length="69" mass="8047">MTNLQWRENKNKALMTDLQWCENKNNASMTDFHWHENKNKASMTLQLLFIIGSPRPTIPALAIHQLSKP</sequence>
<name>A0ABU5SL53_9BACT</name>
<accession>A0ABU5SL53</accession>
<dbReference type="EMBL" id="JAYGIM010000012">
    <property type="protein sequence ID" value="MEA5428026.1"/>
    <property type="molecule type" value="Genomic_DNA"/>
</dbReference>
<keyword evidence="2" id="KW-1185">Reference proteome</keyword>
<dbReference type="Proteomes" id="UP001302222">
    <property type="component" value="Unassembled WGS sequence"/>
</dbReference>
<comment type="caution">
    <text evidence="1">The sequence shown here is derived from an EMBL/GenBank/DDBJ whole genome shotgun (WGS) entry which is preliminary data.</text>
</comment>
<protein>
    <submittedName>
        <fullName evidence="1">Uncharacterized protein</fullName>
    </submittedName>
</protein>
<organism evidence="1 2">
    <name type="scientific">Arcicella lustrica</name>
    <dbReference type="NCBI Taxonomy" id="2984196"/>
    <lineage>
        <taxon>Bacteria</taxon>
        <taxon>Pseudomonadati</taxon>
        <taxon>Bacteroidota</taxon>
        <taxon>Cytophagia</taxon>
        <taxon>Cytophagales</taxon>
        <taxon>Flectobacillaceae</taxon>
        <taxon>Arcicella</taxon>
    </lineage>
</organism>
<gene>
    <name evidence="1" type="ORF">VB798_15640</name>
</gene>
<reference evidence="1 2" key="1">
    <citation type="submission" date="2023-12" db="EMBL/GenBank/DDBJ databases">
        <title>Novel species of the genus Arcicella isolated from rivers.</title>
        <authorList>
            <person name="Lu H."/>
        </authorList>
    </citation>
    <scope>NUCLEOTIDE SEQUENCE [LARGE SCALE GENOMIC DNA]</scope>
    <source>
        <strain evidence="1 2">DC25W</strain>
    </source>
</reference>
<proteinExistence type="predicted"/>